<gene>
    <name evidence="3 6" type="primary">hfq</name>
    <name evidence="7" type="ORF">C6C11_22395</name>
    <name evidence="6" type="ORF">JAJ28_000453</name>
    <name evidence="8" type="ORF">PY771_24200</name>
</gene>
<proteinExistence type="inferred from homology"/>
<dbReference type="InterPro" id="IPR005001">
    <property type="entry name" value="Hfq"/>
</dbReference>
<feature type="region of interest" description="Disordered" evidence="4">
    <location>
        <begin position="83"/>
        <end position="120"/>
    </location>
</feature>
<dbReference type="GO" id="GO:0006355">
    <property type="term" value="P:regulation of DNA-templated transcription"/>
    <property type="evidence" value="ECO:0007669"/>
    <property type="project" value="InterPro"/>
</dbReference>
<dbReference type="NCBIfam" id="TIGR02383">
    <property type="entry name" value="Hfq"/>
    <property type="match status" value="1"/>
</dbReference>
<evidence type="ECO:0000256" key="4">
    <source>
        <dbReference type="SAM" id="MobiDB-lite"/>
    </source>
</evidence>
<dbReference type="GO" id="GO:0005829">
    <property type="term" value="C:cytosol"/>
    <property type="evidence" value="ECO:0007669"/>
    <property type="project" value="TreeGrafter"/>
</dbReference>
<reference evidence="7" key="4">
    <citation type="submission" date="2018-02" db="EMBL/GenBank/DDBJ databases">
        <authorList>
            <person name="Williamson C."/>
        </authorList>
    </citation>
    <scope>NUCLEOTIDE SEQUENCE</scope>
    <source>
        <strain evidence="7">AFG_SD03_1510_Ahy_093</strain>
    </source>
</reference>
<dbReference type="AlphaFoldDB" id="A0A081UYT6"/>
<dbReference type="SUPFAM" id="SSF50182">
    <property type="entry name" value="Sm-like ribonucleoproteins"/>
    <property type="match status" value="1"/>
</dbReference>
<name>A0A081UYT6_AERHY</name>
<accession>A0A081UYT6</accession>
<dbReference type="Proteomes" id="UP000253075">
    <property type="component" value="Unassembled WGS sequence"/>
</dbReference>
<evidence type="ECO:0000313" key="10">
    <source>
        <dbReference type="Proteomes" id="UP000859505"/>
    </source>
</evidence>
<evidence type="ECO:0000313" key="6">
    <source>
        <dbReference type="EMBL" id="HAT6342786.1"/>
    </source>
</evidence>
<dbReference type="GO" id="GO:0045974">
    <property type="term" value="P:regulation of translation, ncRNA-mediated"/>
    <property type="evidence" value="ECO:0007669"/>
    <property type="project" value="TreeGrafter"/>
</dbReference>
<feature type="domain" description="Sm" evidence="5">
    <location>
        <begin position="22"/>
        <end position="83"/>
    </location>
</feature>
<dbReference type="EMBL" id="PUTQ01000047">
    <property type="protein sequence ID" value="RCF42997.1"/>
    <property type="molecule type" value="Genomic_DNA"/>
</dbReference>
<dbReference type="GO" id="GO:0043487">
    <property type="term" value="P:regulation of RNA stability"/>
    <property type="evidence" value="ECO:0007669"/>
    <property type="project" value="TreeGrafter"/>
</dbReference>
<dbReference type="PROSITE" id="PS52002">
    <property type="entry name" value="SM"/>
    <property type="match status" value="1"/>
</dbReference>
<comment type="function">
    <text evidence="3">RNA chaperone that binds small regulatory RNA (sRNAs) and mRNAs to facilitate mRNA translational regulation in response to envelope stress, environmental stress and changes in metabolite concentrations. Also binds with high specificity to tRNAs.</text>
</comment>
<reference evidence="8" key="6">
    <citation type="submission" date="2023-02" db="EMBL/GenBank/DDBJ databases">
        <title>The sequence of Aeromonas hydrophila K533.</title>
        <authorList>
            <person name="Luo X."/>
        </authorList>
    </citation>
    <scope>NUCLEOTIDE SEQUENCE</scope>
    <source>
        <strain evidence="8">K533</strain>
    </source>
</reference>
<dbReference type="OMA" id="QDSALNW"/>
<dbReference type="Proteomes" id="UP000859505">
    <property type="component" value="Unassembled WGS sequence"/>
</dbReference>
<evidence type="ECO:0000256" key="1">
    <source>
        <dbReference type="ARBA" id="ARBA00022884"/>
    </source>
</evidence>
<reference evidence="6" key="1">
    <citation type="journal article" date="2018" name="Genome Biol.">
        <title>SKESA: strategic k-mer extension for scrupulous assemblies.</title>
        <authorList>
            <person name="Souvorov A."/>
            <person name="Agarwala R."/>
            <person name="Lipman D.J."/>
        </authorList>
    </citation>
    <scope>NUCLEOTIDE SEQUENCE</scope>
    <source>
        <strain evidence="6">OLC2673_Aeromonas</strain>
    </source>
</reference>
<dbReference type="GeneID" id="92725054"/>
<sequence length="120" mass="13050">MTTESPSYSTIEQAFSLGNGQDSALNWLRKNRSQVAIFLVSGIKLEGTISGFDQYSVLLTDAHGNQQLVYKAKISTIAMHSGRPQVSIQRARKPRVSMAPRPHGAPGRYDDNQGGGSSEQ</sequence>
<evidence type="ECO:0000313" key="7">
    <source>
        <dbReference type="EMBL" id="RCF42997.1"/>
    </source>
</evidence>
<comment type="subunit">
    <text evidence="3">Homohexamer.</text>
</comment>
<dbReference type="KEGG" id="ahi:VU14_02715"/>
<evidence type="ECO:0000256" key="3">
    <source>
        <dbReference type="HAMAP-Rule" id="MF_00436"/>
    </source>
</evidence>
<dbReference type="SMR" id="A0A081UYT6"/>
<dbReference type="KEGG" id="ahh:RY45_19635"/>
<reference evidence="7 9" key="2">
    <citation type="journal article" date="2018" name="PLoS ONE">
        <title>Phenotypic characterization and whole genome analysis of extended-spectrum beta-lactamase-producing bacteria isolated from dogs in Germany.</title>
        <authorList>
            <person name="Boehmer T."/>
            <person name="Vogler A.J."/>
            <person name="Thomas A."/>
            <person name="Sauer S."/>
            <person name="Hergenroether M."/>
            <person name="Straubinger R.K."/>
            <person name="Birdsell D."/>
            <person name="Keim P."/>
            <person name="Sahl J.W."/>
            <person name="Williamson C.H."/>
            <person name="Riehm J.M."/>
        </authorList>
    </citation>
    <scope>NUCLEOTIDE SEQUENCE [LARGE SCALE GENOMIC DNA]</scope>
    <source>
        <strain evidence="7 9">AFG_SD03_1510_Ahy_093</strain>
    </source>
</reference>
<evidence type="ECO:0000256" key="2">
    <source>
        <dbReference type="ARBA" id="ARBA00023016"/>
    </source>
</evidence>
<dbReference type="Pfam" id="PF17209">
    <property type="entry name" value="Hfq"/>
    <property type="match status" value="1"/>
</dbReference>
<dbReference type="InterPro" id="IPR047575">
    <property type="entry name" value="Sm"/>
</dbReference>
<reference evidence="9" key="3">
    <citation type="submission" date="2018-02" db="EMBL/GenBank/DDBJ databases">
        <title>Phenotypic characterization and whole genome analysis of multidrug-resistant, extended-spectrum beta-lactamase-producing bacteria isolated from dogs in Germany.</title>
        <authorList>
            <person name="Williamson C."/>
        </authorList>
    </citation>
    <scope>NUCLEOTIDE SEQUENCE [LARGE SCALE GENOMIC DNA]</scope>
    <source>
        <strain evidence="9">AFG_SD03_1510_Ahy_093</strain>
    </source>
</reference>
<dbReference type="GO" id="GO:0003723">
    <property type="term" value="F:RNA binding"/>
    <property type="evidence" value="ECO:0007669"/>
    <property type="project" value="UniProtKB-UniRule"/>
</dbReference>
<evidence type="ECO:0000259" key="5">
    <source>
        <dbReference type="PROSITE" id="PS52002"/>
    </source>
</evidence>
<dbReference type="Proteomes" id="UP001214666">
    <property type="component" value="Chromosome"/>
</dbReference>
<organism evidence="6 10">
    <name type="scientific">Aeromonas hydrophila</name>
    <dbReference type="NCBI Taxonomy" id="644"/>
    <lineage>
        <taxon>Bacteria</taxon>
        <taxon>Pseudomonadati</taxon>
        <taxon>Pseudomonadota</taxon>
        <taxon>Gammaproteobacteria</taxon>
        <taxon>Aeromonadales</taxon>
        <taxon>Aeromonadaceae</taxon>
        <taxon>Aeromonas</taxon>
    </lineage>
</organism>
<dbReference type="eggNOG" id="COG1923">
    <property type="taxonomic scope" value="Bacteria"/>
</dbReference>
<evidence type="ECO:0000313" key="8">
    <source>
        <dbReference type="EMBL" id="WEE26644.1"/>
    </source>
</evidence>
<dbReference type="InterPro" id="IPR010920">
    <property type="entry name" value="LSM_dom_sf"/>
</dbReference>
<dbReference type="CDD" id="cd01716">
    <property type="entry name" value="Hfq"/>
    <property type="match status" value="1"/>
</dbReference>
<reference evidence="6" key="5">
    <citation type="submission" date="2020-01" db="EMBL/GenBank/DDBJ databases">
        <authorList>
            <consortium name="NCBI Pathogen Detection Project"/>
        </authorList>
    </citation>
    <scope>NUCLEOTIDE SEQUENCE</scope>
    <source>
        <strain evidence="6">OLC2673_Aeromonas</strain>
    </source>
</reference>
<dbReference type="GeneID" id="4489124"/>
<evidence type="ECO:0000313" key="9">
    <source>
        <dbReference type="Proteomes" id="UP000253075"/>
    </source>
</evidence>
<keyword evidence="1 3" id="KW-0694">RNA-binding</keyword>
<protein>
    <recommendedName>
        <fullName evidence="3">RNA-binding protein Hfq</fullName>
    </recommendedName>
</protein>
<dbReference type="RefSeq" id="WP_011707507.1">
    <property type="nucleotide sequence ID" value="NZ_AP019193.1"/>
</dbReference>
<dbReference type="KEGG" id="aaj:BOQ57_19825"/>
<dbReference type="PANTHER" id="PTHR34772:SF1">
    <property type="entry name" value="RNA-BINDING PROTEIN HFQ"/>
    <property type="match status" value="1"/>
</dbReference>
<dbReference type="EMBL" id="CP118942">
    <property type="protein sequence ID" value="WEE26644.1"/>
    <property type="molecule type" value="Genomic_DNA"/>
</dbReference>
<dbReference type="PANTHER" id="PTHR34772">
    <property type="entry name" value="RNA-BINDING PROTEIN HFQ"/>
    <property type="match status" value="1"/>
</dbReference>
<comment type="similarity">
    <text evidence="3">Belongs to the Hfq family.</text>
</comment>
<dbReference type="EMBL" id="DACTUL010000002">
    <property type="protein sequence ID" value="HAT6342786.1"/>
    <property type="molecule type" value="Genomic_DNA"/>
</dbReference>
<dbReference type="HAMAP" id="MF_00436">
    <property type="entry name" value="Hfq"/>
    <property type="match status" value="1"/>
</dbReference>
<keyword evidence="2 3" id="KW-0346">Stress response</keyword>
<dbReference type="Gene3D" id="2.30.30.100">
    <property type="match status" value="1"/>
</dbReference>